<evidence type="ECO:0000313" key="3">
    <source>
        <dbReference type="Proteomes" id="UP000006755"/>
    </source>
</evidence>
<accession>K2JF41</accession>
<organism evidence="2 3">
    <name type="scientific">Gallaecimonas xiamenensis 3-C-1</name>
    <dbReference type="NCBI Taxonomy" id="745411"/>
    <lineage>
        <taxon>Bacteria</taxon>
        <taxon>Pseudomonadati</taxon>
        <taxon>Pseudomonadota</taxon>
        <taxon>Gammaproteobacteria</taxon>
        <taxon>Enterobacterales</taxon>
        <taxon>Gallaecimonadaceae</taxon>
        <taxon>Gallaecimonas</taxon>
    </lineage>
</organism>
<name>K2JF41_9GAMM</name>
<evidence type="ECO:0008006" key="4">
    <source>
        <dbReference type="Google" id="ProtNLM"/>
    </source>
</evidence>
<dbReference type="OrthoDB" id="6080009at2"/>
<dbReference type="PATRIC" id="fig|745411.4.peg.3057"/>
<dbReference type="InterPro" id="IPR021928">
    <property type="entry name" value="DUF3541"/>
</dbReference>
<comment type="caution">
    <text evidence="2">The sequence shown here is derived from an EMBL/GenBank/DDBJ whole genome shotgun (WGS) entry which is preliminary data.</text>
</comment>
<dbReference type="Proteomes" id="UP000006755">
    <property type="component" value="Unassembled WGS sequence"/>
</dbReference>
<dbReference type="EMBL" id="AMRI01000025">
    <property type="protein sequence ID" value="EKE69229.1"/>
    <property type="molecule type" value="Genomic_DNA"/>
</dbReference>
<proteinExistence type="predicted"/>
<dbReference type="AlphaFoldDB" id="K2JF41"/>
<feature type="signal peptide" evidence="1">
    <location>
        <begin position="1"/>
        <end position="21"/>
    </location>
</feature>
<dbReference type="STRING" id="745411.B3C1_15542"/>
<gene>
    <name evidence="2" type="ORF">B3C1_15542</name>
</gene>
<feature type="chain" id="PRO_5003859237" description="DUF3541 domain-containing protein" evidence="1">
    <location>
        <begin position="22"/>
        <end position="355"/>
    </location>
</feature>
<sequence>MTMKRYLALPLLLALALPAGAATPAAPVASDLAAAATLRHTFENNYLKLGSGARQHYSLRLYRLTGQKPYLTDVVADAYETASRLNHYVRMMDDKDARHAESDRLIGNISDGPRGQRRKAVLQGSGDLRFAMYLTYLLAKLDDLGLKHERQAELLSYLKGHPDLKKVMLEPEFIRAYAAQAANYVYWLDQLGVADIRDDFDAALKETYPDSKDAKLSKKQFKNKVYGMTHVVLAASGYYQQDLDKAKYQWITDYFLAHQQQILERTSEDVIAEVALCLELTGQGDNPLVRTIKDQLKQAIDPKAGMIPSVSGKIELSSGEHRNVLAIALLDWPAKRYPGPNLGQQAKLPFGIVAK</sequence>
<evidence type="ECO:0000313" key="2">
    <source>
        <dbReference type="EMBL" id="EKE69229.1"/>
    </source>
</evidence>
<keyword evidence="3" id="KW-1185">Reference proteome</keyword>
<dbReference type="eggNOG" id="ENOG5030M4I">
    <property type="taxonomic scope" value="Bacteria"/>
</dbReference>
<dbReference type="Pfam" id="PF12060">
    <property type="entry name" value="DUF3541"/>
    <property type="match status" value="1"/>
</dbReference>
<evidence type="ECO:0000256" key="1">
    <source>
        <dbReference type="SAM" id="SignalP"/>
    </source>
</evidence>
<reference evidence="2 3" key="1">
    <citation type="journal article" date="2012" name="J. Bacteriol.">
        <title>Genome Sequence of Gallaecimonas xiamenensis Type Strain 3-C-1.</title>
        <authorList>
            <person name="Lai Q."/>
            <person name="Wang L."/>
            <person name="Wang W."/>
            <person name="Shao Z."/>
        </authorList>
    </citation>
    <scope>NUCLEOTIDE SEQUENCE [LARGE SCALE GENOMIC DNA]</scope>
    <source>
        <strain evidence="2 3">3-C-1</strain>
    </source>
</reference>
<protein>
    <recommendedName>
        <fullName evidence="4">DUF3541 domain-containing protein</fullName>
    </recommendedName>
</protein>
<keyword evidence="1" id="KW-0732">Signal</keyword>